<dbReference type="EMBL" id="JAFICZ010000001">
    <property type="protein sequence ID" value="MBP1296334.1"/>
    <property type="molecule type" value="Genomic_DNA"/>
</dbReference>
<reference evidence="1" key="1">
    <citation type="submission" date="2021-02" db="EMBL/GenBank/DDBJ databases">
        <title>Genomic Encyclopedia of Type Strains, Phase IV (KMG-V): Genome sequencing to study the core and pangenomes of soil and plant-associated prokaryotes.</title>
        <authorList>
            <person name="Whitman W."/>
        </authorList>
    </citation>
    <scope>NUCLEOTIDE SEQUENCE</scope>
    <source>
        <strain evidence="1">USDA 406</strain>
    </source>
</reference>
<dbReference type="Proteomes" id="UP000673383">
    <property type="component" value="Unassembled WGS sequence"/>
</dbReference>
<evidence type="ECO:0008006" key="3">
    <source>
        <dbReference type="Google" id="ProtNLM"/>
    </source>
</evidence>
<proteinExistence type="predicted"/>
<name>A0A8I2C5Z6_BRAEL</name>
<organism evidence="1 2">
    <name type="scientific">Bradyrhizobium elkanii</name>
    <dbReference type="NCBI Taxonomy" id="29448"/>
    <lineage>
        <taxon>Bacteria</taxon>
        <taxon>Pseudomonadati</taxon>
        <taxon>Pseudomonadota</taxon>
        <taxon>Alphaproteobacteria</taxon>
        <taxon>Hyphomicrobiales</taxon>
        <taxon>Nitrobacteraceae</taxon>
        <taxon>Bradyrhizobium</taxon>
    </lineage>
</organism>
<evidence type="ECO:0000313" key="2">
    <source>
        <dbReference type="Proteomes" id="UP000673383"/>
    </source>
</evidence>
<comment type="caution">
    <text evidence="1">The sequence shown here is derived from an EMBL/GenBank/DDBJ whole genome shotgun (WGS) entry which is preliminary data.</text>
</comment>
<gene>
    <name evidence="1" type="ORF">JOH49_006087</name>
</gene>
<sequence length="29" mass="3102">MLDGGHFALDEAVDEAATLIRAFLAKRGI</sequence>
<dbReference type="AlphaFoldDB" id="A0A8I2C5Z6"/>
<accession>A0A8I2C5Z6</accession>
<evidence type="ECO:0000313" key="1">
    <source>
        <dbReference type="EMBL" id="MBP1296334.1"/>
    </source>
</evidence>
<protein>
    <recommendedName>
        <fullName evidence="3">Alpha/beta hydrolase</fullName>
    </recommendedName>
</protein>